<proteinExistence type="predicted"/>
<accession>A0A9P9AR03</accession>
<keyword evidence="3" id="KW-1185">Reference proteome</keyword>
<reference evidence="2 3" key="1">
    <citation type="journal article" date="2021" name="Nat. Commun.">
        <title>Genetic determinants of endophytism in the Arabidopsis root mycobiome.</title>
        <authorList>
            <person name="Mesny F."/>
            <person name="Miyauchi S."/>
            <person name="Thiergart T."/>
            <person name="Pickel B."/>
            <person name="Atanasova L."/>
            <person name="Karlsson M."/>
            <person name="Huettel B."/>
            <person name="Barry K.W."/>
            <person name="Haridas S."/>
            <person name="Chen C."/>
            <person name="Bauer D."/>
            <person name="Andreopoulos W."/>
            <person name="Pangilinan J."/>
            <person name="LaButti K."/>
            <person name="Riley R."/>
            <person name="Lipzen A."/>
            <person name="Clum A."/>
            <person name="Drula E."/>
            <person name="Henrissat B."/>
            <person name="Kohler A."/>
            <person name="Grigoriev I.V."/>
            <person name="Martin F.M."/>
            <person name="Hacquard S."/>
        </authorList>
    </citation>
    <scope>NUCLEOTIDE SEQUENCE [LARGE SCALE GENOMIC DNA]</scope>
    <source>
        <strain evidence="2 3">MPI-CAGE-CH-0241</strain>
    </source>
</reference>
<sequence length="243" mass="27327">MIDNERGNSFVPRITDEPCIQRHDIPMQHLVGPTMAPHPSPTTNPLKALFRYYMREPWPFGLRGDAQGLPILGCVLGASLVRLWCRGLGGAPRRVIPVRPLNHVPVRLGEMKVKMTAPHWPNRRTRQITCERPSSPASHRVLKDEGSRKGCVVELGHELNRCTSARITGECIKLVSGCKIFACWEKPIRPDRTRNKPRASVQEPSSAISRRHLIARSARRTKTEEKGLLGDSPPLMNLQRGPR</sequence>
<evidence type="ECO:0000313" key="3">
    <source>
        <dbReference type="Proteomes" id="UP000777438"/>
    </source>
</evidence>
<name>A0A9P9AR03_9HYPO</name>
<dbReference type="EMBL" id="JAGPYM010000007">
    <property type="protein sequence ID" value="KAH6892243.1"/>
    <property type="molecule type" value="Genomic_DNA"/>
</dbReference>
<feature type="region of interest" description="Disordered" evidence="1">
    <location>
        <begin position="191"/>
        <end position="243"/>
    </location>
</feature>
<evidence type="ECO:0000313" key="2">
    <source>
        <dbReference type="EMBL" id="KAH6892243.1"/>
    </source>
</evidence>
<dbReference type="AlphaFoldDB" id="A0A9P9AR03"/>
<gene>
    <name evidence="2" type="ORF">B0T10DRAFT_593926</name>
</gene>
<dbReference type="Proteomes" id="UP000777438">
    <property type="component" value="Unassembled WGS sequence"/>
</dbReference>
<comment type="caution">
    <text evidence="2">The sequence shown here is derived from an EMBL/GenBank/DDBJ whole genome shotgun (WGS) entry which is preliminary data.</text>
</comment>
<feature type="compositionally biased region" description="Basic residues" evidence="1">
    <location>
        <begin position="209"/>
        <end position="220"/>
    </location>
</feature>
<protein>
    <submittedName>
        <fullName evidence="2">Uncharacterized protein</fullName>
    </submittedName>
</protein>
<evidence type="ECO:0000256" key="1">
    <source>
        <dbReference type="SAM" id="MobiDB-lite"/>
    </source>
</evidence>
<organism evidence="2 3">
    <name type="scientific">Thelonectria olida</name>
    <dbReference type="NCBI Taxonomy" id="1576542"/>
    <lineage>
        <taxon>Eukaryota</taxon>
        <taxon>Fungi</taxon>
        <taxon>Dikarya</taxon>
        <taxon>Ascomycota</taxon>
        <taxon>Pezizomycotina</taxon>
        <taxon>Sordariomycetes</taxon>
        <taxon>Hypocreomycetidae</taxon>
        <taxon>Hypocreales</taxon>
        <taxon>Nectriaceae</taxon>
        <taxon>Thelonectria</taxon>
    </lineage>
</organism>